<dbReference type="AlphaFoldDB" id="A0A5D3CAI2"/>
<dbReference type="PROSITE" id="PS51673">
    <property type="entry name" value="SUZ"/>
    <property type="match status" value="1"/>
</dbReference>
<dbReference type="InterPro" id="IPR036867">
    <property type="entry name" value="R3H_dom_sf"/>
</dbReference>
<dbReference type="PANTHER" id="PTHR15672:SF25">
    <property type="entry name" value="OS01G0100600 PROTEIN"/>
    <property type="match status" value="1"/>
</dbReference>
<dbReference type="PANTHER" id="PTHR15672">
    <property type="entry name" value="CAMP-REGULATED PHOSPHOPROTEIN 21 RELATED R3H DOMAIN CONTAINING PROTEIN"/>
    <property type="match status" value="1"/>
</dbReference>
<accession>A0A5D3CAI2</accession>
<evidence type="ECO:0000313" key="3">
    <source>
        <dbReference type="EMBL" id="TYK08360.1"/>
    </source>
</evidence>
<dbReference type="Gene3D" id="3.30.1370.50">
    <property type="entry name" value="R3H-like domain"/>
    <property type="match status" value="1"/>
</dbReference>
<name>A0A5D3CAI2_CUCMM</name>
<evidence type="ECO:0000259" key="2">
    <source>
        <dbReference type="PROSITE" id="PS51673"/>
    </source>
</evidence>
<dbReference type="Pfam" id="PF12752">
    <property type="entry name" value="SUZ"/>
    <property type="match status" value="1"/>
</dbReference>
<dbReference type="InterPro" id="IPR024771">
    <property type="entry name" value="SUZ"/>
</dbReference>
<organism evidence="3 4">
    <name type="scientific">Cucumis melo var. makuwa</name>
    <name type="common">Oriental melon</name>
    <dbReference type="NCBI Taxonomy" id="1194695"/>
    <lineage>
        <taxon>Eukaryota</taxon>
        <taxon>Viridiplantae</taxon>
        <taxon>Streptophyta</taxon>
        <taxon>Embryophyta</taxon>
        <taxon>Tracheophyta</taxon>
        <taxon>Spermatophyta</taxon>
        <taxon>Magnoliopsida</taxon>
        <taxon>eudicotyledons</taxon>
        <taxon>Gunneridae</taxon>
        <taxon>Pentapetalae</taxon>
        <taxon>rosids</taxon>
        <taxon>fabids</taxon>
        <taxon>Cucurbitales</taxon>
        <taxon>Cucurbitaceae</taxon>
        <taxon>Benincaseae</taxon>
        <taxon>Cucumis</taxon>
    </lineage>
</organism>
<protein>
    <submittedName>
        <fullName evidence="3">R3H domain-containing protein 1 isoform X1</fullName>
    </submittedName>
</protein>
<dbReference type="EMBL" id="SSTD01012901">
    <property type="protein sequence ID" value="TYK08360.1"/>
    <property type="molecule type" value="Genomic_DNA"/>
</dbReference>
<dbReference type="InterPro" id="IPR051937">
    <property type="entry name" value="R3H_domain_containing"/>
</dbReference>
<feature type="compositionally biased region" description="Basic and acidic residues" evidence="1">
    <location>
        <begin position="387"/>
        <end position="404"/>
    </location>
</feature>
<gene>
    <name evidence="3" type="ORF">E5676_scaffold648G001710</name>
</gene>
<proteinExistence type="predicted"/>
<dbReference type="GO" id="GO:0003676">
    <property type="term" value="F:nucleic acid binding"/>
    <property type="evidence" value="ECO:0007669"/>
    <property type="project" value="InterPro"/>
</dbReference>
<feature type="region of interest" description="Disordered" evidence="1">
    <location>
        <begin position="382"/>
        <end position="404"/>
    </location>
</feature>
<evidence type="ECO:0000256" key="1">
    <source>
        <dbReference type="SAM" id="MobiDB-lite"/>
    </source>
</evidence>
<reference evidence="3 4" key="1">
    <citation type="submission" date="2019-08" db="EMBL/GenBank/DDBJ databases">
        <title>Draft genome sequences of two oriental melons (Cucumis melo L. var makuwa).</title>
        <authorList>
            <person name="Kwon S.-Y."/>
        </authorList>
    </citation>
    <scope>NUCLEOTIDE SEQUENCE [LARGE SCALE GENOMIC DNA]</scope>
    <source>
        <strain evidence="4">cv. Chang Bougi</strain>
        <tissue evidence="3">Leaf</tissue>
    </source>
</reference>
<dbReference type="Proteomes" id="UP000321947">
    <property type="component" value="Unassembled WGS sequence"/>
</dbReference>
<feature type="region of interest" description="Disordered" evidence="1">
    <location>
        <begin position="246"/>
        <end position="267"/>
    </location>
</feature>
<comment type="caution">
    <text evidence="3">The sequence shown here is derived from an EMBL/GenBank/DDBJ whole genome shotgun (WGS) entry which is preliminary data.</text>
</comment>
<feature type="domain" description="SUZ" evidence="2">
    <location>
        <begin position="220"/>
        <end position="284"/>
    </location>
</feature>
<evidence type="ECO:0000313" key="4">
    <source>
        <dbReference type="Proteomes" id="UP000321947"/>
    </source>
</evidence>
<sequence length="439" mass="49803">MRSTAAAPNQEIPKIKPTYPIPNEMLYIGLPTFSPMGPTVEELAFLVKDNLPSKHLILSMEETFINFLHDETRDKWKIMGSNNRAMYLDWILLGVWLANLEDSNHSLFLCLVLNSHYGSCPLENILSSDGILELKPMDSYNRLLLHRLADIFGLSNFVLLPIPPSDLATYQLVKVIIDTWFWSDTQSHRYSIPPSLSPAFVFQVLNRYSHSKFCLFSFHTRPSILVSDILWEYDEPQMSTIPHQLLRRKENSSASSAKSSPQRSLEERETAYLAVRERIFMTHIGEDNEPLKPKPRCDPAVARRMIAHALGQRVNSFPEDTNCHRKVQGVANNAYIQARDSKLPNSTVEAINKTISQSDQCMNLKNESDKNCNPNVSLARGSTAAKMKLDKSSPKASHDVDNEHLKREHLGAAKRMFSQALGKHCRKNESLQTRCGEAD</sequence>
<dbReference type="SUPFAM" id="SSF82708">
    <property type="entry name" value="R3H domain"/>
    <property type="match status" value="1"/>
</dbReference>